<dbReference type="SMART" id="SM00097">
    <property type="entry name" value="WNT1"/>
    <property type="match status" value="1"/>
</dbReference>
<protein>
    <recommendedName>
        <fullName evidence="10">Protein Wnt</fullName>
    </recommendedName>
</protein>
<dbReference type="GO" id="GO:0005615">
    <property type="term" value="C:extracellular space"/>
    <property type="evidence" value="ECO:0007669"/>
    <property type="project" value="TreeGrafter"/>
</dbReference>
<keyword evidence="7" id="KW-1015">Disulfide bond</keyword>
<keyword evidence="6 10" id="KW-0879">Wnt signaling pathway</keyword>
<dbReference type="Proteomes" id="UP000267029">
    <property type="component" value="Unassembled WGS sequence"/>
</dbReference>
<keyword evidence="9" id="KW-0449">Lipoprotein</keyword>
<dbReference type="PRINTS" id="PR01349">
    <property type="entry name" value="WNTPROTEIN"/>
</dbReference>
<dbReference type="Pfam" id="PF00110">
    <property type="entry name" value="wnt"/>
    <property type="match status" value="1"/>
</dbReference>
<evidence type="ECO:0000256" key="2">
    <source>
        <dbReference type="ARBA" id="ARBA00005683"/>
    </source>
</evidence>
<dbReference type="GO" id="GO:0005109">
    <property type="term" value="F:frizzled binding"/>
    <property type="evidence" value="ECO:0007669"/>
    <property type="project" value="TreeGrafter"/>
</dbReference>
<dbReference type="AlphaFoldDB" id="A0A0R3UE01"/>
<dbReference type="STRING" id="53468.A0A0R3UE01"/>
<dbReference type="FunFam" id="3.30.2460.20:FF:000001">
    <property type="entry name" value="Wnt homolog"/>
    <property type="match status" value="1"/>
</dbReference>
<keyword evidence="8" id="KW-0325">Glycoprotein</keyword>
<reference evidence="11 12" key="1">
    <citation type="submission" date="2018-10" db="EMBL/GenBank/DDBJ databases">
        <authorList>
            <consortium name="Pathogen Informatics"/>
        </authorList>
    </citation>
    <scope>NUCLEOTIDE SEQUENCE [LARGE SCALE GENOMIC DNA]</scope>
</reference>
<dbReference type="GO" id="GO:0030182">
    <property type="term" value="P:neuron differentiation"/>
    <property type="evidence" value="ECO:0007669"/>
    <property type="project" value="TreeGrafter"/>
</dbReference>
<dbReference type="CDD" id="cd13113">
    <property type="entry name" value="Wnt"/>
    <property type="match status" value="1"/>
</dbReference>
<organism evidence="11 12">
    <name type="scientific">Mesocestoides corti</name>
    <name type="common">Flatworm</name>
    <dbReference type="NCBI Taxonomy" id="53468"/>
    <lineage>
        <taxon>Eukaryota</taxon>
        <taxon>Metazoa</taxon>
        <taxon>Spiralia</taxon>
        <taxon>Lophotrochozoa</taxon>
        <taxon>Platyhelminthes</taxon>
        <taxon>Cestoda</taxon>
        <taxon>Eucestoda</taxon>
        <taxon>Cyclophyllidea</taxon>
        <taxon>Mesocestoididae</taxon>
        <taxon>Mesocestoides</taxon>
    </lineage>
</organism>
<evidence type="ECO:0000256" key="4">
    <source>
        <dbReference type="ARBA" id="ARBA00022525"/>
    </source>
</evidence>
<dbReference type="InterPro" id="IPR018161">
    <property type="entry name" value="Wnt_CS"/>
</dbReference>
<evidence type="ECO:0000256" key="6">
    <source>
        <dbReference type="ARBA" id="ARBA00022687"/>
    </source>
</evidence>
<dbReference type="GO" id="GO:0060070">
    <property type="term" value="P:canonical Wnt signaling pathway"/>
    <property type="evidence" value="ECO:0007669"/>
    <property type="project" value="TreeGrafter"/>
</dbReference>
<keyword evidence="4" id="KW-0964">Secreted</keyword>
<evidence type="ECO:0000256" key="7">
    <source>
        <dbReference type="ARBA" id="ARBA00023157"/>
    </source>
</evidence>
<name>A0A0R3UE01_MESCO</name>
<proteinExistence type="inferred from homology"/>
<dbReference type="PANTHER" id="PTHR12027:SF101">
    <property type="entry name" value="PROTEIN WNT-4"/>
    <property type="match status" value="1"/>
</dbReference>
<dbReference type="InterPro" id="IPR005817">
    <property type="entry name" value="Wnt"/>
</dbReference>
<evidence type="ECO:0000256" key="3">
    <source>
        <dbReference type="ARBA" id="ARBA00022473"/>
    </source>
</evidence>
<evidence type="ECO:0000256" key="8">
    <source>
        <dbReference type="ARBA" id="ARBA00023180"/>
    </source>
</evidence>
<evidence type="ECO:0000256" key="1">
    <source>
        <dbReference type="ARBA" id="ARBA00004498"/>
    </source>
</evidence>
<evidence type="ECO:0000256" key="10">
    <source>
        <dbReference type="RuleBase" id="RU003500"/>
    </source>
</evidence>
<keyword evidence="3 10" id="KW-0217">Developmental protein</keyword>
<sequence length="306" mass="34732">MDIVFDRFVVGRNIKILATQVHFHRLEHINKFVTVKSTRESAYVLAVTSAGISHAVTKACSSGMHDSCGCDRTIYDHERQPNFEWSGCSDNIHFGAAFSRKFLDSREKSRVLRNPKLGLTNLHNNHVGRQAVVNKMDIKCKCHGVSGSCEMRTCWRALPDFRSVGSQLRELFQDAVLVEYVNNRLVPKSALYRLAPVHIGNGYSRSMASESTSITNLPMPKENELIFTTRSPSYCHHDPRFGSIGTYGRRCSVDSKGPDNCNFLCCGRDFRREVFLQQEKCKCKFHWCCEVRCETCEKTVVVSTCN</sequence>
<dbReference type="GO" id="GO:0005125">
    <property type="term" value="F:cytokine activity"/>
    <property type="evidence" value="ECO:0007669"/>
    <property type="project" value="TreeGrafter"/>
</dbReference>
<evidence type="ECO:0000256" key="9">
    <source>
        <dbReference type="ARBA" id="ARBA00023288"/>
    </source>
</evidence>
<dbReference type="PANTHER" id="PTHR12027">
    <property type="entry name" value="WNT RELATED"/>
    <property type="match status" value="1"/>
</dbReference>
<evidence type="ECO:0000313" key="11">
    <source>
        <dbReference type="EMBL" id="VDD79169.1"/>
    </source>
</evidence>
<comment type="subcellular location">
    <subcellularLocation>
        <location evidence="1 10">Secreted</location>
        <location evidence="1 10">Extracellular space</location>
        <location evidence="1 10">Extracellular matrix</location>
    </subcellularLocation>
</comment>
<dbReference type="PROSITE" id="PS00246">
    <property type="entry name" value="WNT1"/>
    <property type="match status" value="1"/>
</dbReference>
<keyword evidence="12" id="KW-1185">Reference proteome</keyword>
<dbReference type="Gene3D" id="3.30.2460.20">
    <property type="match status" value="1"/>
</dbReference>
<dbReference type="EMBL" id="UXSR01005183">
    <property type="protein sequence ID" value="VDD79169.1"/>
    <property type="molecule type" value="Genomic_DNA"/>
</dbReference>
<comment type="function">
    <text evidence="10">Ligand for members of the frizzled family of seven transmembrane receptors.</text>
</comment>
<dbReference type="OrthoDB" id="5945655at2759"/>
<gene>
    <name evidence="11" type="ORF">MCOS_LOCUS5172</name>
</gene>
<comment type="similarity">
    <text evidence="2 10">Belongs to the Wnt family.</text>
</comment>
<evidence type="ECO:0000256" key="5">
    <source>
        <dbReference type="ARBA" id="ARBA00022530"/>
    </source>
</evidence>
<evidence type="ECO:0000313" key="12">
    <source>
        <dbReference type="Proteomes" id="UP000267029"/>
    </source>
</evidence>
<dbReference type="GO" id="GO:0045165">
    <property type="term" value="P:cell fate commitment"/>
    <property type="evidence" value="ECO:0007669"/>
    <property type="project" value="TreeGrafter"/>
</dbReference>
<accession>A0A0R3UE01</accession>
<dbReference type="InterPro" id="IPR043158">
    <property type="entry name" value="Wnt_C"/>
</dbReference>
<keyword evidence="5" id="KW-0272">Extracellular matrix</keyword>